<keyword evidence="4" id="KW-0067">ATP-binding</keyword>
<dbReference type="SUPFAM" id="SSF55931">
    <property type="entry name" value="Glutamine synthetase/guanido kinase"/>
    <property type="match status" value="1"/>
</dbReference>
<comment type="caution">
    <text evidence="9">The sequence shown here is derived from an EMBL/GenBank/DDBJ whole genome shotgun (WGS) entry which is preliminary data.</text>
</comment>
<dbReference type="GO" id="GO:0006542">
    <property type="term" value="P:glutamine biosynthetic process"/>
    <property type="evidence" value="ECO:0007669"/>
    <property type="project" value="InterPro"/>
</dbReference>
<dbReference type="GO" id="GO:0006576">
    <property type="term" value="P:biogenic amine metabolic process"/>
    <property type="evidence" value="ECO:0007669"/>
    <property type="project" value="UniProtKB-ARBA"/>
</dbReference>
<protein>
    <submittedName>
        <fullName evidence="9">Glutamine synthetase</fullName>
    </submittedName>
</protein>
<dbReference type="GO" id="GO:0005524">
    <property type="term" value="F:ATP binding"/>
    <property type="evidence" value="ECO:0007669"/>
    <property type="project" value="UniProtKB-KW"/>
</dbReference>
<dbReference type="PANTHER" id="PTHR43785">
    <property type="entry name" value="GAMMA-GLUTAMYLPUTRESCINE SYNTHETASE"/>
    <property type="match status" value="1"/>
</dbReference>
<dbReference type="EMBL" id="MWZD01000023">
    <property type="protein sequence ID" value="PRI10098.1"/>
    <property type="molecule type" value="Genomic_DNA"/>
</dbReference>
<keyword evidence="2" id="KW-0436">Ligase</keyword>
<dbReference type="GO" id="GO:0004356">
    <property type="term" value="F:glutamine synthetase activity"/>
    <property type="evidence" value="ECO:0007669"/>
    <property type="project" value="InterPro"/>
</dbReference>
<dbReference type="InterPro" id="IPR014746">
    <property type="entry name" value="Gln_synth/guanido_kin_cat_dom"/>
</dbReference>
<dbReference type="InterPro" id="IPR008147">
    <property type="entry name" value="Gln_synt_N"/>
</dbReference>
<keyword evidence="3" id="KW-0547">Nucleotide-binding</keyword>
<dbReference type="InterPro" id="IPR008146">
    <property type="entry name" value="Gln_synth_cat_dom"/>
</dbReference>
<evidence type="ECO:0000313" key="10">
    <source>
        <dbReference type="Proteomes" id="UP000238650"/>
    </source>
</evidence>
<dbReference type="InterPro" id="IPR036651">
    <property type="entry name" value="Gln_synt_N_sf"/>
</dbReference>
<comment type="similarity">
    <text evidence="1 5 6">Belongs to the glutamine synthetase family.</text>
</comment>
<reference evidence="9 10" key="1">
    <citation type="journal article" date="2017" name="New Microbes New Infect">
        <title>Genome sequence of 'Leucobacter massiliensis' sp. nov. isolated from human pharynx after travel to the 2014 Hajj.</title>
        <authorList>
            <person name="Leangapichart T."/>
            <person name="Gautret P."/>
            <person name="Nguyen T.T."/>
            <person name="Armstrong N."/>
            <person name="Rolain J.M."/>
        </authorList>
    </citation>
    <scope>NUCLEOTIDE SEQUENCE [LARGE SCALE GENOMIC DNA]</scope>
    <source>
        <strain evidence="9 10">122RC15</strain>
    </source>
</reference>
<dbReference type="Proteomes" id="UP000238650">
    <property type="component" value="Unassembled WGS sequence"/>
</dbReference>
<sequence length="456" mass="50066">MIPASGNLSPEQLREAVAAGEIDTVIVAFTDVQGRLVGKRVSARLFLEDVMDHGAECCNYLLAVDVELNTVDGYALTSWERGYGDMAMIPDLSTLRRTPWLPGTALVIADLTTAADHTPIPVSPRAILRRQVDRLAEQGLVPYIGTELEFLVFDDDYRSAWRSGYRELTPASDYNTDYALHASTRLEPLLRDIRNSMDGAGMYCEGVKGECNLGQQEIAFRYAHAIPTCDNHSIYKSGSKEIADAHGKSLTFMAKFNEREGNSCHVHASLRSTSGEPVFADPDAADGMSPMFRHFIAGQLAAMREFTLLYAPNINSYKRFVDGSFAPTAVAWGHDNRTCALRVVGRGHAMRVENRVPGGDVNQYLAVAGMLAAGLAGIEQRLELGEPLAGNAYTSGIDRVPTTLRDAADLFENSALAREAFGEEVVEHYVHAARTEVRAFDAAITDWERVRGFERL</sequence>
<evidence type="ECO:0000256" key="1">
    <source>
        <dbReference type="ARBA" id="ARBA00009897"/>
    </source>
</evidence>
<keyword evidence="10" id="KW-1185">Reference proteome</keyword>
<dbReference type="Gene3D" id="3.10.20.70">
    <property type="entry name" value="Glutamine synthetase, N-terminal domain"/>
    <property type="match status" value="1"/>
</dbReference>
<dbReference type="PROSITE" id="PS51986">
    <property type="entry name" value="GS_BETA_GRASP"/>
    <property type="match status" value="1"/>
</dbReference>
<evidence type="ECO:0000256" key="4">
    <source>
        <dbReference type="ARBA" id="ARBA00022840"/>
    </source>
</evidence>
<dbReference type="PROSITE" id="PS51987">
    <property type="entry name" value="GS_CATALYTIC"/>
    <property type="match status" value="1"/>
</dbReference>
<dbReference type="RefSeq" id="WP_245907514.1">
    <property type="nucleotide sequence ID" value="NZ_MWZD01000023.1"/>
</dbReference>
<accession>A0A2S9QKI1</accession>
<dbReference type="PANTHER" id="PTHR43785:SF12">
    <property type="entry name" value="TYPE-1 GLUTAMINE SYNTHETASE 2"/>
    <property type="match status" value="1"/>
</dbReference>
<name>A0A2S9QKI1_9MICO</name>
<dbReference type="Gene3D" id="3.30.590.10">
    <property type="entry name" value="Glutamine synthetase/guanido kinase, catalytic domain"/>
    <property type="match status" value="1"/>
</dbReference>
<evidence type="ECO:0000259" key="8">
    <source>
        <dbReference type="PROSITE" id="PS51987"/>
    </source>
</evidence>
<evidence type="ECO:0000256" key="2">
    <source>
        <dbReference type="ARBA" id="ARBA00022598"/>
    </source>
</evidence>
<feature type="domain" description="GS catalytic" evidence="8">
    <location>
        <begin position="124"/>
        <end position="456"/>
    </location>
</feature>
<dbReference type="GO" id="GO:0042402">
    <property type="term" value="P:biogenic amine catabolic process"/>
    <property type="evidence" value="ECO:0007669"/>
    <property type="project" value="UniProtKB-ARBA"/>
</dbReference>
<evidence type="ECO:0000256" key="6">
    <source>
        <dbReference type="RuleBase" id="RU000384"/>
    </source>
</evidence>
<dbReference type="Pfam" id="PF00120">
    <property type="entry name" value="Gln-synt_C"/>
    <property type="match status" value="1"/>
</dbReference>
<dbReference type="SUPFAM" id="SSF54368">
    <property type="entry name" value="Glutamine synthetase, N-terminal domain"/>
    <property type="match status" value="1"/>
</dbReference>
<evidence type="ECO:0000256" key="5">
    <source>
        <dbReference type="PROSITE-ProRule" id="PRU01330"/>
    </source>
</evidence>
<proteinExistence type="inferred from homology"/>
<evidence type="ECO:0000256" key="3">
    <source>
        <dbReference type="ARBA" id="ARBA00022741"/>
    </source>
</evidence>
<feature type="domain" description="GS beta-grasp" evidence="7">
    <location>
        <begin position="20"/>
        <end position="116"/>
    </location>
</feature>
<dbReference type="FunFam" id="3.30.590.10:FF:000005">
    <property type="entry name" value="Probable glutamine synthetase"/>
    <property type="match status" value="1"/>
</dbReference>
<dbReference type="SMART" id="SM01230">
    <property type="entry name" value="Gln-synt_C"/>
    <property type="match status" value="1"/>
</dbReference>
<dbReference type="AlphaFoldDB" id="A0A2S9QKI1"/>
<gene>
    <name evidence="9" type="ORF">B4915_13250</name>
</gene>
<organism evidence="9 10">
    <name type="scientific">Leucobacter massiliensis</name>
    <dbReference type="NCBI Taxonomy" id="1686285"/>
    <lineage>
        <taxon>Bacteria</taxon>
        <taxon>Bacillati</taxon>
        <taxon>Actinomycetota</taxon>
        <taxon>Actinomycetes</taxon>
        <taxon>Micrococcales</taxon>
        <taxon>Microbacteriaceae</taxon>
        <taxon>Leucobacter</taxon>
    </lineage>
</organism>
<dbReference type="FunFam" id="3.10.20.70:FF:000015">
    <property type="entry name" value="Putative glutamine synthetase"/>
    <property type="match status" value="1"/>
</dbReference>
<evidence type="ECO:0000259" key="7">
    <source>
        <dbReference type="PROSITE" id="PS51986"/>
    </source>
</evidence>
<evidence type="ECO:0000313" key="9">
    <source>
        <dbReference type="EMBL" id="PRI10098.1"/>
    </source>
</evidence>